<dbReference type="EC" id="1.1.98.2" evidence="1"/>
<accession>A0A654M066</accession>
<keyword evidence="1" id="KW-0560">Oxidoreductase</keyword>
<organism evidence="1 2">
    <name type="scientific">Candidatus Nitrosocosmicus oleophilus</name>
    <dbReference type="NCBI Taxonomy" id="1353260"/>
    <lineage>
        <taxon>Archaea</taxon>
        <taxon>Nitrososphaerota</taxon>
        <taxon>Nitrososphaeria</taxon>
        <taxon>Nitrososphaerales</taxon>
        <taxon>Nitrososphaeraceae</taxon>
        <taxon>Candidatus Nitrosocosmicus</taxon>
    </lineage>
</organism>
<gene>
    <name evidence="1" type="primary">fgd_1</name>
    <name evidence="1" type="ORF">NMY3_01718</name>
</gene>
<evidence type="ECO:0000313" key="1">
    <source>
        <dbReference type="EMBL" id="ALI35921.1"/>
    </source>
</evidence>
<name>A0A654M066_9ARCH</name>
<dbReference type="Proteomes" id="UP000058925">
    <property type="component" value="Chromosome"/>
</dbReference>
<dbReference type="AlphaFoldDB" id="A0A654M066"/>
<dbReference type="EMBL" id="CP012850">
    <property type="protein sequence ID" value="ALI35921.1"/>
    <property type="molecule type" value="Genomic_DNA"/>
</dbReference>
<evidence type="ECO:0000313" key="2">
    <source>
        <dbReference type="Proteomes" id="UP000058925"/>
    </source>
</evidence>
<reference evidence="2" key="1">
    <citation type="submission" date="2015-10" db="EMBL/GenBank/DDBJ databases">
        <title>Niche specialization of a soil ammonia-oxidizing archaeon, Candidatus Nitrosocosmicus oleophilus.</title>
        <authorList>
            <person name="Jung M.-Y."/>
            <person name="Rhee S.-K."/>
        </authorList>
    </citation>
    <scope>NUCLEOTIDE SEQUENCE [LARGE SCALE GENOMIC DNA]</scope>
    <source>
        <strain evidence="2">MY3</strain>
    </source>
</reference>
<dbReference type="KEGG" id="taa:NMY3_01718"/>
<keyword evidence="2" id="KW-1185">Reference proteome</keyword>
<dbReference type="GO" id="GO:0052749">
    <property type="term" value="F:glucose-6-phosphate dehydrogenase (coenzyme F420) activity"/>
    <property type="evidence" value="ECO:0007669"/>
    <property type="project" value="UniProtKB-EC"/>
</dbReference>
<sequence>MIPAVKKGSIKAGKDYEKLERILFIPASYDENKQKALESIRFWRGSMIKAFFDVDVHYPRLKKMVRLLTMILCKKNYLLYLIWKKESKNYNNM</sequence>
<protein>
    <submittedName>
        <fullName evidence="1">F420-dependent glucose-6-phosphate dehydrogenase</fullName>
        <ecNumber evidence="1">1.1.98.2</ecNumber>
    </submittedName>
</protein>
<proteinExistence type="predicted"/>